<keyword evidence="4 6" id="KW-0472">Membrane</keyword>
<gene>
    <name evidence="8" type="ORF">DIS24_g11628</name>
</gene>
<feature type="transmembrane region" description="Helical" evidence="6">
    <location>
        <begin position="180"/>
        <end position="205"/>
    </location>
</feature>
<keyword evidence="9" id="KW-1185">Reference proteome</keyword>
<sequence length="379" mass="42582">MSSLPSVDDYHLNDSQRNLRASLIICLTVSAVFVLLRALVRLHIQRQFALDDYLLLLALCGFSMMTAFMVHAIDTGGFGRLTKELPLPVLLRGIKFLICTQVSYTLTLLTTNLSIAFLHLRITGRARPLFNRLHYVSIAVNVIIGLYECFALLFQCYPVYKAWTPTMQEGHCVDKHGLTIGIYVYSCVNVVLFCYYAFAPAPLIWKLQLKPAVKLSAIFVLGIGILASIGTIIRFRYLFGFSKTTDELKFFAPFARWCWIELCLAISAASVCAFRPLLRLIPCCAVDAADRKSTKPGSDSKKRIPRGYTFQLSEIDSMSIKEQRIPITQDFELSTVSTSAVATPATLYDNGCVSYFPMEPEPIANVKREWRLPDLERGS</sequence>
<evidence type="ECO:0000256" key="4">
    <source>
        <dbReference type="ARBA" id="ARBA00023136"/>
    </source>
</evidence>
<evidence type="ECO:0000256" key="3">
    <source>
        <dbReference type="ARBA" id="ARBA00022989"/>
    </source>
</evidence>
<evidence type="ECO:0000256" key="1">
    <source>
        <dbReference type="ARBA" id="ARBA00004141"/>
    </source>
</evidence>
<dbReference type="PANTHER" id="PTHR33048">
    <property type="entry name" value="PTH11-LIKE INTEGRAL MEMBRANE PROTEIN (AFU_ORTHOLOGUE AFUA_5G11245)"/>
    <property type="match status" value="1"/>
</dbReference>
<reference evidence="8" key="1">
    <citation type="submission" date="2023-06" db="EMBL/GenBank/DDBJ databases">
        <title>Multi-omics analyses reveal the molecular pathogenesis toolkit of Lasiodiplodia hormozganensis, a cross-kingdom pathogen.</title>
        <authorList>
            <person name="Felix C."/>
            <person name="Meneses R."/>
            <person name="Goncalves M.F.M."/>
            <person name="Tilleman L."/>
            <person name="Duarte A.S."/>
            <person name="Jorrin-Novo J.V."/>
            <person name="Van De Peer Y."/>
            <person name="Deforce D."/>
            <person name="Van Nieuwerburgh F."/>
            <person name="Esteves A.C."/>
            <person name="Alves A."/>
        </authorList>
    </citation>
    <scope>NUCLEOTIDE SEQUENCE</scope>
    <source>
        <strain evidence="8">CBS 339.90</strain>
    </source>
</reference>
<comment type="similarity">
    <text evidence="5">Belongs to the SAT4 family.</text>
</comment>
<evidence type="ECO:0000256" key="2">
    <source>
        <dbReference type="ARBA" id="ARBA00022692"/>
    </source>
</evidence>
<dbReference type="GO" id="GO:0016020">
    <property type="term" value="C:membrane"/>
    <property type="evidence" value="ECO:0007669"/>
    <property type="project" value="UniProtKB-SubCell"/>
</dbReference>
<feature type="transmembrane region" description="Helical" evidence="6">
    <location>
        <begin position="52"/>
        <end position="73"/>
    </location>
</feature>
<accession>A0AA40BYL2</accession>
<proteinExistence type="inferred from homology"/>
<dbReference type="InterPro" id="IPR052337">
    <property type="entry name" value="SAT4-like"/>
</dbReference>
<evidence type="ECO:0000313" key="8">
    <source>
        <dbReference type="EMBL" id="KAK0618681.1"/>
    </source>
</evidence>
<evidence type="ECO:0000256" key="5">
    <source>
        <dbReference type="ARBA" id="ARBA00038359"/>
    </source>
</evidence>
<feature type="transmembrane region" description="Helical" evidence="6">
    <location>
        <begin position="93"/>
        <end position="118"/>
    </location>
</feature>
<name>A0AA40BYL2_9PEZI</name>
<organism evidence="8 9">
    <name type="scientific">Lasiodiplodia hormozganensis</name>
    <dbReference type="NCBI Taxonomy" id="869390"/>
    <lineage>
        <taxon>Eukaryota</taxon>
        <taxon>Fungi</taxon>
        <taxon>Dikarya</taxon>
        <taxon>Ascomycota</taxon>
        <taxon>Pezizomycotina</taxon>
        <taxon>Dothideomycetes</taxon>
        <taxon>Dothideomycetes incertae sedis</taxon>
        <taxon>Botryosphaeriales</taxon>
        <taxon>Botryosphaeriaceae</taxon>
        <taxon>Lasiodiplodia</taxon>
    </lineage>
</organism>
<dbReference type="InterPro" id="IPR049326">
    <property type="entry name" value="Rhodopsin_dom_fungi"/>
</dbReference>
<feature type="transmembrane region" description="Helical" evidence="6">
    <location>
        <begin position="138"/>
        <end position="160"/>
    </location>
</feature>
<feature type="domain" description="Rhodopsin" evidence="7">
    <location>
        <begin position="36"/>
        <end position="279"/>
    </location>
</feature>
<comment type="subcellular location">
    <subcellularLocation>
        <location evidence="1">Membrane</location>
        <topology evidence="1">Multi-pass membrane protein</topology>
    </subcellularLocation>
</comment>
<dbReference type="AlphaFoldDB" id="A0AA40BYL2"/>
<dbReference type="PANTHER" id="PTHR33048:SF47">
    <property type="entry name" value="INTEGRAL MEMBRANE PROTEIN-RELATED"/>
    <property type="match status" value="1"/>
</dbReference>
<comment type="caution">
    <text evidence="8">The sequence shown here is derived from an EMBL/GenBank/DDBJ whole genome shotgun (WGS) entry which is preliminary data.</text>
</comment>
<feature type="transmembrane region" description="Helical" evidence="6">
    <location>
        <begin position="217"/>
        <end position="239"/>
    </location>
</feature>
<dbReference type="EMBL" id="JAUJDW010000179">
    <property type="protein sequence ID" value="KAK0618681.1"/>
    <property type="molecule type" value="Genomic_DNA"/>
</dbReference>
<evidence type="ECO:0000313" key="9">
    <source>
        <dbReference type="Proteomes" id="UP001175001"/>
    </source>
</evidence>
<protein>
    <recommendedName>
        <fullName evidence="7">Rhodopsin domain-containing protein</fullName>
    </recommendedName>
</protein>
<dbReference type="Pfam" id="PF20684">
    <property type="entry name" value="Fung_rhodopsin"/>
    <property type="match status" value="1"/>
</dbReference>
<keyword evidence="2 6" id="KW-0812">Transmembrane</keyword>
<evidence type="ECO:0000256" key="6">
    <source>
        <dbReference type="SAM" id="Phobius"/>
    </source>
</evidence>
<keyword evidence="3 6" id="KW-1133">Transmembrane helix</keyword>
<dbReference type="Proteomes" id="UP001175001">
    <property type="component" value="Unassembled WGS sequence"/>
</dbReference>
<evidence type="ECO:0000259" key="7">
    <source>
        <dbReference type="Pfam" id="PF20684"/>
    </source>
</evidence>
<feature type="transmembrane region" description="Helical" evidence="6">
    <location>
        <begin position="20"/>
        <end position="40"/>
    </location>
</feature>